<organism evidence="1">
    <name type="scientific">Trypanosoma vivax (strain Y486)</name>
    <dbReference type="NCBI Taxonomy" id="1055687"/>
    <lineage>
        <taxon>Eukaryota</taxon>
        <taxon>Discoba</taxon>
        <taxon>Euglenozoa</taxon>
        <taxon>Kinetoplastea</taxon>
        <taxon>Metakinetoplastina</taxon>
        <taxon>Trypanosomatida</taxon>
        <taxon>Trypanosomatidae</taxon>
        <taxon>Trypanosoma</taxon>
        <taxon>Duttonella</taxon>
    </lineage>
</organism>
<gene>
    <name evidence="1" type="ORF">TVY486_1012050</name>
</gene>
<dbReference type="EMBL" id="HE573026">
    <property type="protein sequence ID" value="CCC52162.1"/>
    <property type="molecule type" value="Genomic_DNA"/>
</dbReference>
<proteinExistence type="predicted"/>
<dbReference type="OMA" id="WISATPS"/>
<protein>
    <recommendedName>
        <fullName evidence="2">FCP1 homology domain-containing protein</fullName>
    </recommendedName>
</protein>
<evidence type="ECO:0008006" key="2">
    <source>
        <dbReference type="Google" id="ProtNLM"/>
    </source>
</evidence>
<dbReference type="Pfam" id="PF18143">
    <property type="entry name" value="HAD_SAK_2"/>
    <property type="match status" value="1"/>
</dbReference>
<evidence type="ECO:0000313" key="1">
    <source>
        <dbReference type="EMBL" id="CCC52162.1"/>
    </source>
</evidence>
<dbReference type="VEuPathDB" id="TriTrypDB:TvY486_1012050"/>
<name>G0U400_TRYVY</name>
<dbReference type="AlphaFoldDB" id="G0U400"/>
<accession>G0U400</accession>
<reference evidence="1" key="1">
    <citation type="journal article" date="2012" name="Proc. Natl. Acad. Sci. U.S.A.">
        <title>Antigenic diversity is generated by distinct evolutionary mechanisms in African trypanosome species.</title>
        <authorList>
            <person name="Jackson A.P."/>
            <person name="Berry A."/>
            <person name="Aslett M."/>
            <person name="Allison H.C."/>
            <person name="Burton P."/>
            <person name="Vavrova-Anderson J."/>
            <person name="Brown R."/>
            <person name="Browne H."/>
            <person name="Corton N."/>
            <person name="Hauser H."/>
            <person name="Gamble J."/>
            <person name="Gilderthorp R."/>
            <person name="Marcello L."/>
            <person name="McQuillan J."/>
            <person name="Otto T.D."/>
            <person name="Quail M.A."/>
            <person name="Sanders M.J."/>
            <person name="van Tonder A."/>
            <person name="Ginger M.L."/>
            <person name="Field M.C."/>
            <person name="Barry J.D."/>
            <person name="Hertz-Fowler C."/>
            <person name="Berriman M."/>
        </authorList>
    </citation>
    <scope>NUCLEOTIDE SEQUENCE</scope>
    <source>
        <strain evidence="1">Y486</strain>
    </source>
</reference>
<sequence length="171" mass="18865">MHNNTTNSPSTTAKKSPAGDTPTKLIFLDCDGVVSPIGGELFASKQMNFLVQIVQQTNAKIVLSSSWRMTEFGRMEVARRLKAHGLPVFIDCTPSIPQKSRSVEILSWIEANKEKYNIVNFVALDDINLPMCAPDRAFFKRHAIVTEAMTGLTEADVAQAVQLLQDSNNIV</sequence>